<evidence type="ECO:0000313" key="2">
    <source>
        <dbReference type="Proteomes" id="UP001060215"/>
    </source>
</evidence>
<evidence type="ECO:0000313" key="1">
    <source>
        <dbReference type="EMBL" id="KAI8001818.1"/>
    </source>
</evidence>
<protein>
    <submittedName>
        <fullName evidence="1">Homeobox-leucine zipper protein ATHB-21</fullName>
    </submittedName>
</protein>
<keyword evidence="1" id="KW-0238">DNA-binding</keyword>
<dbReference type="EMBL" id="CM045765">
    <property type="protein sequence ID" value="KAI8001818.1"/>
    <property type="molecule type" value="Genomic_DNA"/>
</dbReference>
<organism evidence="1 2">
    <name type="scientific">Camellia lanceoleosa</name>
    <dbReference type="NCBI Taxonomy" id="1840588"/>
    <lineage>
        <taxon>Eukaryota</taxon>
        <taxon>Viridiplantae</taxon>
        <taxon>Streptophyta</taxon>
        <taxon>Embryophyta</taxon>
        <taxon>Tracheophyta</taxon>
        <taxon>Spermatophyta</taxon>
        <taxon>Magnoliopsida</taxon>
        <taxon>eudicotyledons</taxon>
        <taxon>Gunneridae</taxon>
        <taxon>Pentapetalae</taxon>
        <taxon>asterids</taxon>
        <taxon>Ericales</taxon>
        <taxon>Theaceae</taxon>
        <taxon>Camellia</taxon>
    </lineage>
</organism>
<comment type="caution">
    <text evidence="1">The sequence shown here is derived from an EMBL/GenBank/DDBJ whole genome shotgun (WGS) entry which is preliminary data.</text>
</comment>
<sequence length="75" mass="8547">MVMKLKEQLSEAEKEIQRLLERCDGVSSNSPASLFSMEAMDPPPFLGEFGMEGFGNIFYVLENNYNHGMDWVNLI</sequence>
<name>A0ACC0GKW9_9ERIC</name>
<proteinExistence type="predicted"/>
<gene>
    <name evidence="1" type="ORF">LOK49_LG09G00569</name>
</gene>
<dbReference type="Proteomes" id="UP001060215">
    <property type="component" value="Chromosome 8"/>
</dbReference>
<reference evidence="1 2" key="1">
    <citation type="journal article" date="2022" name="Plant J.">
        <title>Chromosome-level genome of Camellia lanceoleosa provides a valuable resource for understanding genome evolution and self-incompatibility.</title>
        <authorList>
            <person name="Gong W."/>
            <person name="Xiao S."/>
            <person name="Wang L."/>
            <person name="Liao Z."/>
            <person name="Chang Y."/>
            <person name="Mo W."/>
            <person name="Hu G."/>
            <person name="Li W."/>
            <person name="Zhao G."/>
            <person name="Zhu H."/>
            <person name="Hu X."/>
            <person name="Ji K."/>
            <person name="Xiang X."/>
            <person name="Song Q."/>
            <person name="Yuan D."/>
            <person name="Jin S."/>
            <person name="Zhang L."/>
        </authorList>
    </citation>
    <scope>NUCLEOTIDE SEQUENCE [LARGE SCALE GENOMIC DNA]</scope>
    <source>
        <strain evidence="1">SQ_2022a</strain>
    </source>
</reference>
<keyword evidence="2" id="KW-1185">Reference proteome</keyword>
<accession>A0ACC0GKW9</accession>
<keyword evidence="1" id="KW-0371">Homeobox</keyword>